<dbReference type="Pfam" id="PF00144">
    <property type="entry name" value="Beta-lactamase"/>
    <property type="match status" value="1"/>
</dbReference>
<keyword evidence="3" id="KW-1185">Reference proteome</keyword>
<dbReference type="Gene3D" id="3.40.710.10">
    <property type="entry name" value="DD-peptidase/beta-lactamase superfamily"/>
    <property type="match status" value="1"/>
</dbReference>
<dbReference type="SUPFAM" id="SSF56601">
    <property type="entry name" value="beta-lactamase/transpeptidase-like"/>
    <property type="match status" value="1"/>
</dbReference>
<dbReference type="OrthoDB" id="9801061at2"/>
<dbReference type="InterPro" id="IPR012338">
    <property type="entry name" value="Beta-lactam/transpept-like"/>
</dbReference>
<comment type="caution">
    <text evidence="2">The sequence shown here is derived from an EMBL/GenBank/DDBJ whole genome shotgun (WGS) entry which is preliminary data.</text>
</comment>
<accession>A0A437RAP4</accession>
<dbReference type="GO" id="GO:0016787">
    <property type="term" value="F:hydrolase activity"/>
    <property type="evidence" value="ECO:0007669"/>
    <property type="project" value="UniProtKB-KW"/>
</dbReference>
<evidence type="ECO:0000313" key="3">
    <source>
        <dbReference type="Proteomes" id="UP000285575"/>
    </source>
</evidence>
<sequence length="394" mass="42590">MQDPRFAAAHEVLRHHHAAGRLAGVSTLVFDGSEVVDSLCLGHADREAGTPLRPDHIHRAFSNTKLFTAVMTLMLVQEGRLALDAPVHAWITGFANTRVLRPGAPTLQDTEPRSADITLRHLLTHTAGFSHGVFDPGTLLFDAYRAEGLRLPDKDMAHIAGRLPQLPLGFQPGTAWQYSMAPDVLARVMEVATGLPFAQLLQQRLLGPLGLHDTAYVLQPAQQPRLAALYVGDVADPRAPGLQRLDSVPWREAHLTRVPREGGASGLATTQADMLALLTSLRPGRGGPLNDALLAELLRDQLPPALCVNFPFTGVRPTLGFSLAGAVTRGPSDLQPNTPVGEVQWGGLAGTHWALVPATGQALVLMTQRHMGFWNPFWFEWKAAVYAALGLSCR</sequence>
<name>A0A437RAP4_9BURK</name>
<proteinExistence type="predicted"/>
<evidence type="ECO:0000313" key="2">
    <source>
        <dbReference type="EMBL" id="RVU43858.1"/>
    </source>
</evidence>
<keyword evidence="2" id="KW-0378">Hydrolase</keyword>
<evidence type="ECO:0000259" key="1">
    <source>
        <dbReference type="Pfam" id="PF00144"/>
    </source>
</evidence>
<dbReference type="AlphaFoldDB" id="A0A437RAP4"/>
<dbReference type="RefSeq" id="WP_128230417.1">
    <property type="nucleotide sequence ID" value="NZ_SACR01000006.1"/>
</dbReference>
<dbReference type="InterPro" id="IPR001466">
    <property type="entry name" value="Beta-lactam-related"/>
</dbReference>
<feature type="domain" description="Beta-lactamase-related" evidence="1">
    <location>
        <begin position="12"/>
        <end position="369"/>
    </location>
</feature>
<dbReference type="InterPro" id="IPR050789">
    <property type="entry name" value="Diverse_Enzym_Activities"/>
</dbReference>
<reference evidence="2 3" key="1">
    <citation type="submission" date="2019-01" db="EMBL/GenBank/DDBJ databases">
        <authorList>
            <person name="Chen W.-M."/>
        </authorList>
    </citation>
    <scope>NUCLEOTIDE SEQUENCE [LARGE SCALE GENOMIC DNA]</scope>
    <source>
        <strain evidence="2 3">KYPY4</strain>
    </source>
</reference>
<dbReference type="Proteomes" id="UP000285575">
    <property type="component" value="Unassembled WGS sequence"/>
</dbReference>
<dbReference type="PANTHER" id="PTHR43283:SF3">
    <property type="entry name" value="BETA-LACTAMASE FAMILY PROTEIN (AFU_ORTHOLOGUE AFUA_5G07500)"/>
    <property type="match status" value="1"/>
</dbReference>
<protein>
    <submittedName>
        <fullName evidence="2">Class A beta-lactamase-related serine hydrolase</fullName>
    </submittedName>
</protein>
<organism evidence="2 3">
    <name type="scientific">Rubrivivax rivuli</name>
    <dbReference type="NCBI Taxonomy" id="1862385"/>
    <lineage>
        <taxon>Bacteria</taxon>
        <taxon>Pseudomonadati</taxon>
        <taxon>Pseudomonadota</taxon>
        <taxon>Betaproteobacteria</taxon>
        <taxon>Burkholderiales</taxon>
        <taxon>Sphaerotilaceae</taxon>
        <taxon>Rubrivivax</taxon>
    </lineage>
</organism>
<gene>
    <name evidence="2" type="ORF">EOE66_19550</name>
</gene>
<dbReference type="EMBL" id="SACR01000006">
    <property type="protein sequence ID" value="RVU43858.1"/>
    <property type="molecule type" value="Genomic_DNA"/>
</dbReference>
<dbReference type="PANTHER" id="PTHR43283">
    <property type="entry name" value="BETA-LACTAMASE-RELATED"/>
    <property type="match status" value="1"/>
</dbReference>